<dbReference type="RefSeq" id="WP_098469569.1">
    <property type="nucleotide sequence ID" value="NZ_PDJD01000001.1"/>
</dbReference>
<evidence type="ECO:0000256" key="1">
    <source>
        <dbReference type="SAM" id="MobiDB-lite"/>
    </source>
</evidence>
<feature type="signal peptide" evidence="2">
    <location>
        <begin position="1"/>
        <end position="22"/>
    </location>
</feature>
<keyword evidence="4" id="KW-1185">Reference proteome</keyword>
<name>A0A2A9D2Q6_9MICO</name>
<feature type="chain" id="PRO_5039119969" evidence="2">
    <location>
        <begin position="23"/>
        <end position="189"/>
    </location>
</feature>
<evidence type="ECO:0000313" key="4">
    <source>
        <dbReference type="Proteomes" id="UP000224915"/>
    </source>
</evidence>
<feature type="region of interest" description="Disordered" evidence="1">
    <location>
        <begin position="26"/>
        <end position="93"/>
    </location>
</feature>
<proteinExistence type="predicted"/>
<sequence length="189" mass="18585">MRTTPALRGLAAAAILPVLLVACTPPDGGRSAESTASPVPTEEATTADAEDDGVTDGDGSTGAVGEATTDDTYSRGLPAGVAEGPESSPAGAAWSADGSELYVITFGSSSCPLVAQSVQESAAGTLEVTLVETGGAVCTLDYTPTTTTVSDVGGVDSSVEHEVTIGDLGVVMLPAASDPVSVAWVPEGD</sequence>
<keyword evidence="2" id="KW-0732">Signal</keyword>
<gene>
    <name evidence="3" type="ORF">ATL40_2233</name>
</gene>
<reference evidence="3 4" key="1">
    <citation type="submission" date="2017-10" db="EMBL/GenBank/DDBJ databases">
        <title>Sequencing the genomes of 1000 actinobacteria strains.</title>
        <authorList>
            <person name="Klenk H.-P."/>
        </authorList>
    </citation>
    <scope>NUCLEOTIDE SEQUENCE [LARGE SCALE GENOMIC DNA]</scope>
    <source>
        <strain evidence="3 4">DSM 21801</strain>
    </source>
</reference>
<evidence type="ECO:0000313" key="3">
    <source>
        <dbReference type="EMBL" id="PFG20626.1"/>
    </source>
</evidence>
<comment type="caution">
    <text evidence="3">The sequence shown here is derived from an EMBL/GenBank/DDBJ whole genome shotgun (WGS) entry which is preliminary data.</text>
</comment>
<dbReference type="EMBL" id="PDJD01000001">
    <property type="protein sequence ID" value="PFG20626.1"/>
    <property type="molecule type" value="Genomic_DNA"/>
</dbReference>
<dbReference type="PROSITE" id="PS51257">
    <property type="entry name" value="PROKAR_LIPOPROTEIN"/>
    <property type="match status" value="1"/>
</dbReference>
<accession>A0A2A9D2Q6</accession>
<evidence type="ECO:0000256" key="2">
    <source>
        <dbReference type="SAM" id="SignalP"/>
    </source>
</evidence>
<dbReference type="OrthoDB" id="4829965at2"/>
<dbReference type="AlphaFoldDB" id="A0A2A9D2Q6"/>
<protein>
    <submittedName>
        <fullName evidence="3">Uncharacterized protein</fullName>
    </submittedName>
</protein>
<organism evidence="3 4">
    <name type="scientific">Serinibacter salmoneus</name>
    <dbReference type="NCBI Taxonomy" id="556530"/>
    <lineage>
        <taxon>Bacteria</taxon>
        <taxon>Bacillati</taxon>
        <taxon>Actinomycetota</taxon>
        <taxon>Actinomycetes</taxon>
        <taxon>Micrococcales</taxon>
        <taxon>Beutenbergiaceae</taxon>
        <taxon>Serinibacter</taxon>
    </lineage>
</organism>
<dbReference type="Proteomes" id="UP000224915">
    <property type="component" value="Unassembled WGS sequence"/>
</dbReference>